<evidence type="ECO:0000256" key="2">
    <source>
        <dbReference type="ARBA" id="ARBA00034221"/>
    </source>
</evidence>
<evidence type="ECO:0000313" key="9">
    <source>
        <dbReference type="Proteomes" id="UP000036834"/>
    </source>
</evidence>
<reference evidence="9" key="1">
    <citation type="submission" date="2015-07" db="EMBL/GenBank/DDBJ databases">
        <title>Genome sequencing project for genomic taxonomy and phylogenomics of Bacillus-like bacteria.</title>
        <authorList>
            <person name="Liu B."/>
            <person name="Wang J."/>
            <person name="Zhu Y."/>
            <person name="Liu G."/>
            <person name="Chen Q."/>
            <person name="Chen Z."/>
            <person name="Lan J."/>
            <person name="Che J."/>
            <person name="Ge C."/>
            <person name="Shi H."/>
            <person name="Pan Z."/>
            <person name="Liu X."/>
        </authorList>
    </citation>
    <scope>NUCLEOTIDE SEQUENCE [LARGE SCALE GENOMIC DNA]</scope>
    <source>
        <strain evidence="9">DSM 9887</strain>
    </source>
</reference>
<dbReference type="PATRIC" id="fig|54915.3.peg.3566"/>
<proteinExistence type="predicted"/>
<dbReference type="Gene3D" id="3.40.50.10890">
    <property type="match status" value="1"/>
</dbReference>
<evidence type="ECO:0000256" key="4">
    <source>
        <dbReference type="ARBA" id="ARBA00048505"/>
    </source>
</evidence>
<dbReference type="Proteomes" id="UP000036834">
    <property type="component" value="Unassembled WGS sequence"/>
</dbReference>
<comment type="caution">
    <text evidence="8">The sequence shown here is derived from an EMBL/GenBank/DDBJ whole genome shotgun (WGS) entry which is preliminary data.</text>
</comment>
<evidence type="ECO:0000256" key="1">
    <source>
        <dbReference type="ARBA" id="ARBA00022801"/>
    </source>
</evidence>
<evidence type="ECO:0000313" key="10">
    <source>
        <dbReference type="Proteomes" id="UP000319578"/>
    </source>
</evidence>
<dbReference type="InterPro" id="IPR001279">
    <property type="entry name" value="Metallo-B-lactamas"/>
</dbReference>
<name>A0A0K9YS45_9BACL</name>
<dbReference type="SMART" id="SM00849">
    <property type="entry name" value="Lactamase_B"/>
    <property type="match status" value="1"/>
</dbReference>
<evidence type="ECO:0000259" key="6">
    <source>
        <dbReference type="SMART" id="SM01027"/>
    </source>
</evidence>
<evidence type="ECO:0000313" key="7">
    <source>
        <dbReference type="EMBL" id="GED67139.1"/>
    </source>
</evidence>
<reference evidence="7 10" key="3">
    <citation type="submission" date="2019-06" db="EMBL/GenBank/DDBJ databases">
        <title>Whole genome shotgun sequence of Brevibacillus reuszeri NBRC 15719.</title>
        <authorList>
            <person name="Hosoyama A."/>
            <person name="Uohara A."/>
            <person name="Ohji S."/>
            <person name="Ichikawa N."/>
        </authorList>
    </citation>
    <scope>NUCLEOTIDE SEQUENCE [LARGE SCALE GENOMIC DNA]</scope>
    <source>
        <strain evidence="7 10">NBRC 15719</strain>
    </source>
</reference>
<protein>
    <recommendedName>
        <fullName evidence="11">Zn-dependent hydrolase</fullName>
    </recommendedName>
</protein>
<accession>A0A0K9YS45</accession>
<feature type="domain" description="Beta-Casp" evidence="6">
    <location>
        <begin position="237"/>
        <end position="351"/>
    </location>
</feature>
<dbReference type="Proteomes" id="UP000319578">
    <property type="component" value="Unassembled WGS sequence"/>
</dbReference>
<evidence type="ECO:0000259" key="5">
    <source>
        <dbReference type="SMART" id="SM00849"/>
    </source>
</evidence>
<dbReference type="AlphaFoldDB" id="A0A0K9YS45"/>
<dbReference type="GO" id="GO:0016787">
    <property type="term" value="F:hydrolase activity"/>
    <property type="evidence" value="ECO:0007669"/>
    <property type="project" value="UniProtKB-KW"/>
</dbReference>
<dbReference type="PANTHER" id="PTHR11203:SF37">
    <property type="entry name" value="INTEGRATOR COMPLEX SUBUNIT 11"/>
    <property type="match status" value="1"/>
</dbReference>
<organism evidence="8 9">
    <name type="scientific">Brevibacillus reuszeri</name>
    <dbReference type="NCBI Taxonomy" id="54915"/>
    <lineage>
        <taxon>Bacteria</taxon>
        <taxon>Bacillati</taxon>
        <taxon>Bacillota</taxon>
        <taxon>Bacilli</taxon>
        <taxon>Bacillales</taxon>
        <taxon>Paenibacillaceae</taxon>
        <taxon>Brevibacillus</taxon>
    </lineage>
</organism>
<dbReference type="EMBL" id="LGIQ01000009">
    <property type="protein sequence ID" value="KNB71491.1"/>
    <property type="molecule type" value="Genomic_DNA"/>
</dbReference>
<dbReference type="GO" id="GO:0004521">
    <property type="term" value="F:RNA endonuclease activity"/>
    <property type="evidence" value="ECO:0007669"/>
    <property type="project" value="TreeGrafter"/>
</dbReference>
<evidence type="ECO:0008006" key="11">
    <source>
        <dbReference type="Google" id="ProtNLM"/>
    </source>
</evidence>
<sequence>MFQVEVWGGAGEHGRSCYYVQFEQRAVLLDCGVKKGHEEMYPLLDAAKARKLSCVFLSHAHEDHSMAIPLLYRDGYTGVVWTTRSTAQQLDNYFASWQRYVQDAGYELPYTKEHMEQVRYRFVEDMAAPGQWFTVESGLEACWGPSGHLAGSIWLLIKHEDKTLFYSGDYSPDSKLLVADLPSPEYVHDLQFAIMDAAYADDETGQEQLIKEFVATCGRALERGGHVWLPVPRFGRGHELIDILAEAYPHTQIVCDERLEQGFQALFGEELWLKAESVAPYKEMWSSRVQVLSQEQIRQKSIRSDKTIILTADPMLQSRDAANLLEAFQSNPENAIILTGHVYPGTCAARLLAEEKPGVQVTRHRYKIHQGLSEVARMLDQLKPKTTLLVHSPKEKTDRLQAKLVAQGYKNILSCTPGDRIVMDDDPCLFTNLR</sequence>
<dbReference type="Gene3D" id="3.60.15.10">
    <property type="entry name" value="Ribonuclease Z/Hydroxyacylglutathione hydrolase-like"/>
    <property type="match status" value="1"/>
</dbReference>
<comment type="catalytic activity">
    <reaction evidence="4">
        <text>3',5'-cyclic UMP + H2O = UMP + H(+)</text>
        <dbReference type="Rhea" id="RHEA:70575"/>
        <dbReference type="ChEBI" id="CHEBI:15377"/>
        <dbReference type="ChEBI" id="CHEBI:15378"/>
        <dbReference type="ChEBI" id="CHEBI:57865"/>
        <dbReference type="ChEBI" id="CHEBI:184387"/>
    </reaction>
    <physiologicalReaction direction="left-to-right" evidence="4">
        <dbReference type="Rhea" id="RHEA:70576"/>
    </physiologicalReaction>
</comment>
<dbReference type="OrthoDB" id="9803916at2"/>
<dbReference type="InterPro" id="IPR011108">
    <property type="entry name" value="RMMBL"/>
</dbReference>
<evidence type="ECO:0000256" key="3">
    <source>
        <dbReference type="ARBA" id="ARBA00034301"/>
    </source>
</evidence>
<dbReference type="InterPro" id="IPR036866">
    <property type="entry name" value="RibonucZ/Hydroxyglut_hydro"/>
</dbReference>
<dbReference type="EMBL" id="BJON01000003">
    <property type="protein sequence ID" value="GED67139.1"/>
    <property type="molecule type" value="Genomic_DNA"/>
</dbReference>
<dbReference type="CDD" id="cd16295">
    <property type="entry name" value="TTHA0252-CPSF-like_MBL-fold"/>
    <property type="match status" value="1"/>
</dbReference>
<dbReference type="Pfam" id="PF00753">
    <property type="entry name" value="Lactamase_B"/>
    <property type="match status" value="1"/>
</dbReference>
<dbReference type="Pfam" id="PF07521">
    <property type="entry name" value="RMMBL"/>
    <property type="match status" value="1"/>
</dbReference>
<reference evidence="8" key="2">
    <citation type="submission" date="2015-07" db="EMBL/GenBank/DDBJ databases">
        <title>MeaNS - Measles Nucleotide Surveillance Program.</title>
        <authorList>
            <person name="Tran T."/>
            <person name="Druce J."/>
        </authorList>
    </citation>
    <scope>NUCLEOTIDE SEQUENCE</scope>
    <source>
        <strain evidence="8">DSM 9887</strain>
    </source>
</reference>
<dbReference type="InterPro" id="IPR022712">
    <property type="entry name" value="Beta_Casp"/>
</dbReference>
<gene>
    <name evidence="8" type="ORF">ADS79_22200</name>
    <name evidence="7" type="ORF">BRE01_08410</name>
</gene>
<keyword evidence="10" id="KW-1185">Reference proteome</keyword>
<keyword evidence="1" id="KW-0378">Hydrolase</keyword>
<feature type="domain" description="Metallo-beta-lactamase" evidence="5">
    <location>
        <begin position="14"/>
        <end position="226"/>
    </location>
</feature>
<comment type="catalytic activity">
    <reaction evidence="2">
        <text>3',5'-cyclic CMP + H2O = CMP + H(+)</text>
        <dbReference type="Rhea" id="RHEA:72675"/>
        <dbReference type="ChEBI" id="CHEBI:15377"/>
        <dbReference type="ChEBI" id="CHEBI:15378"/>
        <dbReference type="ChEBI" id="CHEBI:58003"/>
        <dbReference type="ChEBI" id="CHEBI:60377"/>
    </reaction>
    <physiologicalReaction direction="left-to-right" evidence="2">
        <dbReference type="Rhea" id="RHEA:72676"/>
    </physiologicalReaction>
</comment>
<dbReference type="RefSeq" id="WP_049740528.1">
    <property type="nucleotide sequence ID" value="NZ_BJON01000003.1"/>
</dbReference>
<dbReference type="STRING" id="54915.ADS79_22200"/>
<evidence type="ECO:0000313" key="8">
    <source>
        <dbReference type="EMBL" id="KNB71491.1"/>
    </source>
</evidence>
<dbReference type="PANTHER" id="PTHR11203">
    <property type="entry name" value="CLEAVAGE AND POLYADENYLATION SPECIFICITY FACTOR FAMILY MEMBER"/>
    <property type="match status" value="1"/>
</dbReference>
<dbReference type="SUPFAM" id="SSF56281">
    <property type="entry name" value="Metallo-hydrolase/oxidoreductase"/>
    <property type="match status" value="1"/>
</dbReference>
<comment type="function">
    <text evidence="3">Counteracts the endogenous Pycsar antiviral defense system. Phosphodiesterase that enables metal-dependent hydrolysis of host cyclic nucleotide Pycsar defense signals such as cCMP and cUMP.</text>
</comment>
<dbReference type="SMART" id="SM01027">
    <property type="entry name" value="Beta-Casp"/>
    <property type="match status" value="1"/>
</dbReference>
<dbReference type="InterPro" id="IPR050698">
    <property type="entry name" value="MBL"/>
</dbReference>